<dbReference type="InterPro" id="IPR050980">
    <property type="entry name" value="2C_sensor_his_kinase"/>
</dbReference>
<dbReference type="GO" id="GO:0005524">
    <property type="term" value="F:ATP binding"/>
    <property type="evidence" value="ECO:0007669"/>
    <property type="project" value="UniProtKB-KW"/>
</dbReference>
<dbReference type="Pfam" id="PF13589">
    <property type="entry name" value="HATPase_c_3"/>
    <property type="match status" value="1"/>
</dbReference>
<dbReference type="STRING" id="1458275.AZ34_14540"/>
<evidence type="ECO:0000256" key="1">
    <source>
        <dbReference type="ARBA" id="ARBA00000085"/>
    </source>
</evidence>
<organism evidence="9 10">
    <name type="scientific">Hylemonella gracilis str. Niagara R</name>
    <dbReference type="NCBI Taxonomy" id="1458275"/>
    <lineage>
        <taxon>Bacteria</taxon>
        <taxon>Pseudomonadati</taxon>
        <taxon>Pseudomonadota</taxon>
        <taxon>Betaproteobacteria</taxon>
        <taxon>Burkholderiales</taxon>
        <taxon>Comamonadaceae</taxon>
        <taxon>Hylemonella</taxon>
    </lineage>
</organism>
<dbReference type="PROSITE" id="PS50109">
    <property type="entry name" value="HIS_KIN"/>
    <property type="match status" value="1"/>
</dbReference>
<evidence type="ECO:0000313" key="10">
    <source>
        <dbReference type="Proteomes" id="UP000023268"/>
    </source>
</evidence>
<dbReference type="Proteomes" id="UP000023268">
    <property type="component" value="Unassembled WGS sequence"/>
</dbReference>
<comment type="caution">
    <text evidence="9">The sequence shown here is derived from an EMBL/GenBank/DDBJ whole genome shotgun (WGS) entry which is preliminary data.</text>
</comment>
<evidence type="ECO:0000259" key="8">
    <source>
        <dbReference type="PROSITE" id="PS50109"/>
    </source>
</evidence>
<dbReference type="RefSeq" id="WP_035609226.1">
    <property type="nucleotide sequence ID" value="NZ_JEMG01000001.1"/>
</dbReference>
<evidence type="ECO:0000313" key="9">
    <source>
        <dbReference type="EMBL" id="EYC52947.1"/>
    </source>
</evidence>
<proteinExistence type="predicted"/>
<dbReference type="InterPro" id="IPR003594">
    <property type="entry name" value="HATPase_dom"/>
</dbReference>
<dbReference type="GO" id="GO:0004673">
    <property type="term" value="F:protein histidine kinase activity"/>
    <property type="evidence" value="ECO:0007669"/>
    <property type="project" value="UniProtKB-EC"/>
</dbReference>
<dbReference type="eggNOG" id="COG4191">
    <property type="taxonomic scope" value="Bacteria"/>
</dbReference>
<reference evidence="9 10" key="1">
    <citation type="submission" date="2014-02" db="EMBL/GenBank/DDBJ databases">
        <title>Draft Genome of Hylemonella gracilis isolated from the Niagara River.</title>
        <authorList>
            <person name="Pawlowski D.R."/>
            <person name="Koudelka G.B."/>
        </authorList>
    </citation>
    <scope>NUCLEOTIDE SEQUENCE [LARGE SCALE GENOMIC DNA]</scope>
    <source>
        <strain evidence="9 10">Niagara R</strain>
    </source>
</reference>
<accession>A0A016XMZ1</accession>
<feature type="domain" description="Histidine kinase" evidence="8">
    <location>
        <begin position="638"/>
        <end position="859"/>
    </location>
</feature>
<keyword evidence="6" id="KW-0067">ATP-binding</keyword>
<dbReference type="CDD" id="cd00075">
    <property type="entry name" value="HATPase"/>
    <property type="match status" value="1"/>
</dbReference>
<gene>
    <name evidence="9" type="ORF">AZ34_14540</name>
</gene>
<dbReference type="Pfam" id="PF02518">
    <property type="entry name" value="HATPase_c"/>
    <property type="match status" value="1"/>
</dbReference>
<keyword evidence="3" id="KW-0808">Transferase</keyword>
<feature type="region of interest" description="Disordered" evidence="7">
    <location>
        <begin position="138"/>
        <end position="162"/>
    </location>
</feature>
<dbReference type="OrthoDB" id="9816482at2"/>
<evidence type="ECO:0000256" key="7">
    <source>
        <dbReference type="SAM" id="MobiDB-lite"/>
    </source>
</evidence>
<dbReference type="AlphaFoldDB" id="A0A016XMZ1"/>
<keyword evidence="4" id="KW-0547">Nucleotide-binding</keyword>
<dbReference type="PANTHER" id="PTHR44936:SF10">
    <property type="entry name" value="SENSOR PROTEIN RSTB"/>
    <property type="match status" value="1"/>
</dbReference>
<evidence type="ECO:0000256" key="4">
    <source>
        <dbReference type="ARBA" id="ARBA00022741"/>
    </source>
</evidence>
<evidence type="ECO:0000256" key="2">
    <source>
        <dbReference type="ARBA" id="ARBA00012438"/>
    </source>
</evidence>
<protein>
    <recommendedName>
        <fullName evidence="2">histidine kinase</fullName>
        <ecNumber evidence="2">2.7.13.3</ecNumber>
    </recommendedName>
</protein>
<comment type="catalytic activity">
    <reaction evidence="1">
        <text>ATP + protein L-histidine = ADP + protein N-phospho-L-histidine.</text>
        <dbReference type="EC" id="2.7.13.3"/>
    </reaction>
</comment>
<dbReference type="SMART" id="SM00387">
    <property type="entry name" value="HATPase_c"/>
    <property type="match status" value="1"/>
</dbReference>
<dbReference type="InterPro" id="IPR005467">
    <property type="entry name" value="His_kinase_dom"/>
</dbReference>
<evidence type="ECO:0000256" key="6">
    <source>
        <dbReference type="ARBA" id="ARBA00022840"/>
    </source>
</evidence>
<evidence type="ECO:0000256" key="5">
    <source>
        <dbReference type="ARBA" id="ARBA00022777"/>
    </source>
</evidence>
<dbReference type="Gene3D" id="3.30.565.10">
    <property type="entry name" value="Histidine kinase-like ATPase, C-terminal domain"/>
    <property type="match status" value="2"/>
</dbReference>
<dbReference type="PANTHER" id="PTHR44936">
    <property type="entry name" value="SENSOR PROTEIN CREC"/>
    <property type="match status" value="1"/>
</dbReference>
<keyword evidence="5" id="KW-0418">Kinase</keyword>
<dbReference type="EMBL" id="JEMG01000001">
    <property type="protein sequence ID" value="EYC52947.1"/>
    <property type="molecule type" value="Genomic_DNA"/>
</dbReference>
<dbReference type="EC" id="2.7.13.3" evidence="2"/>
<evidence type="ECO:0000256" key="3">
    <source>
        <dbReference type="ARBA" id="ARBA00022679"/>
    </source>
</evidence>
<name>A0A016XMZ1_9BURK</name>
<sequence>MPEDTTSLKVSAHVLVQLGSELVTDVDQALLECVKNAYDADSPGCRIEIDTRDAGEIHETATAEKLLGFSEASEGVQVVLYDDQGKRIDGPNGSVRKLDPQATIHRHLHYMGKVSIEDSGDGISPEKIASSWLVISGSAKRSDGQGPKKATNKGRTPLGDKGLGRLGTMKLGDILEVESATSADMPLTVAHFRWQDCQSAVTVDKVPVFTQTRENTKRFKGTRINIYGLKDLPDWRRTKRIEELARTLARLVSPFESTSTFPVAITLDGIDSSLGSVTEQVLSQAIAKFDFRWDMDDDGNEQLVARAKFMTRLFTAARNATQREKANLAFNRDGGLGFRKFLDTFGQTKPYKKSAPESDGCFIEFERRFPWTDMMLDSGVAIENPGPFRGAFYFFHLDSRDAPGDEAATGLAVSRGLIKDLSGISILRDGFRVRSQGDWLNLSTGMTSGSIYNMRVNNTIGYFALTGAKNFRLVEKSDREGFVENAAYRGFNSIAIQCREFANDSLESVRRALDKYYKDLKAQEAQFPSTDPIQIVERSVAASESAQTAAKEASDALSVELLALQNRLKTGKGSTDLVVQALNIAKKATAAMTAVQTGLPARASIKAALEKVKLEREETQEQFLSLYESAAVGLSARGLAHELRTHIGEIRQRMNSITRAAKSGSVDERTLVGHIKAMRDACSAILSSASLIDPMLPRSRMLKDTFLVSDFIAEYVENRQHELLREDVIVKVSNREVGLEVRMNRARLLQVIDNLVRNSLYWLQRGYLTKTVSRPKEISIEIGNGTLSIADSGPGVDPHYEDSLFDIFISGKPADGSDGQGLGLFIVKQLLAADGCDIQLSNERNPEGNRYRFTIDLGAVRT</sequence>
<dbReference type="SUPFAM" id="SSF55874">
    <property type="entry name" value="ATPase domain of HSP90 chaperone/DNA topoisomerase II/histidine kinase"/>
    <property type="match status" value="2"/>
</dbReference>
<dbReference type="InterPro" id="IPR036890">
    <property type="entry name" value="HATPase_C_sf"/>
</dbReference>